<dbReference type="InterPro" id="IPR003451">
    <property type="entry name" value="LytB/IspH"/>
</dbReference>
<feature type="binding site" evidence="5">
    <location>
        <position position="272"/>
    </location>
    <ligand>
        <name>(2E)-4-hydroxy-3-methylbut-2-enyl diphosphate</name>
        <dbReference type="ChEBI" id="CHEBI:128753"/>
    </ligand>
</feature>
<dbReference type="HAMAP" id="MF_00191">
    <property type="entry name" value="IspH"/>
    <property type="match status" value="1"/>
</dbReference>
<comment type="catalytic activity">
    <reaction evidence="5">
        <text>isopentenyl diphosphate + 2 oxidized [2Fe-2S]-[ferredoxin] + H2O = (2E)-4-hydroxy-3-methylbut-2-enyl diphosphate + 2 reduced [2Fe-2S]-[ferredoxin] + 2 H(+)</text>
        <dbReference type="Rhea" id="RHEA:24488"/>
        <dbReference type="Rhea" id="RHEA-COMP:10000"/>
        <dbReference type="Rhea" id="RHEA-COMP:10001"/>
        <dbReference type="ChEBI" id="CHEBI:15377"/>
        <dbReference type="ChEBI" id="CHEBI:15378"/>
        <dbReference type="ChEBI" id="CHEBI:33737"/>
        <dbReference type="ChEBI" id="CHEBI:33738"/>
        <dbReference type="ChEBI" id="CHEBI:128753"/>
        <dbReference type="ChEBI" id="CHEBI:128769"/>
        <dbReference type="EC" id="1.17.7.4"/>
    </reaction>
</comment>
<feature type="binding site" evidence="5">
    <location>
        <position position="48"/>
    </location>
    <ligand>
        <name>isopentenyl diphosphate</name>
        <dbReference type="ChEBI" id="CHEBI:128769"/>
    </ligand>
</feature>
<reference evidence="7 8" key="1">
    <citation type="submission" date="2018-08" db="EMBL/GenBank/DDBJ databases">
        <title>Complete genome sequencing of Blastochloris tepida GI.</title>
        <authorList>
            <person name="Tsukatani Y."/>
            <person name="Mori H."/>
        </authorList>
    </citation>
    <scope>NUCLEOTIDE SEQUENCE [LARGE SCALE GENOMIC DNA]</scope>
    <source>
        <strain evidence="7 8">GI</strain>
    </source>
</reference>
<dbReference type="GO" id="GO:0019288">
    <property type="term" value="P:isopentenyl diphosphate biosynthetic process, methylerythritol 4-phosphate pathway"/>
    <property type="evidence" value="ECO:0007669"/>
    <property type="project" value="UniProtKB-UniRule"/>
</dbReference>
<feature type="binding site" evidence="5">
    <location>
        <position position="228"/>
    </location>
    <ligand>
        <name>(2E)-4-hydroxy-3-methylbut-2-enyl diphosphate</name>
        <dbReference type="ChEBI" id="CHEBI:128753"/>
    </ligand>
</feature>
<keyword evidence="2 5" id="KW-0479">Metal-binding</keyword>
<evidence type="ECO:0000313" key="7">
    <source>
        <dbReference type="EMBL" id="BBF91546.1"/>
    </source>
</evidence>
<keyword evidence="8" id="KW-1185">Reference proteome</keyword>
<dbReference type="GO" id="GO:0046872">
    <property type="term" value="F:metal ion binding"/>
    <property type="evidence" value="ECO:0007669"/>
    <property type="project" value="UniProtKB-KW"/>
</dbReference>
<protein>
    <recommendedName>
        <fullName evidence="5">4-hydroxy-3-methylbut-2-enyl diphosphate reductase</fullName>
        <shortName evidence="5">HMBPP reductase</shortName>
        <ecNumber evidence="5">1.17.7.4</ecNumber>
    </recommendedName>
</protein>
<comment type="pathway">
    <text evidence="5">Isoprenoid biosynthesis; isopentenyl diphosphate biosynthesis via DXP pathway; isopentenyl diphosphate from 1-deoxy-D-xylulose 5-phosphate: step 6/6.</text>
</comment>
<feature type="binding site" evidence="5">
    <location>
        <position position="19"/>
    </location>
    <ligand>
        <name>[4Fe-4S] cluster</name>
        <dbReference type="ChEBI" id="CHEBI:49883"/>
    </ligand>
</feature>
<dbReference type="EC" id="1.17.7.4" evidence="5"/>
<feature type="binding site" evidence="5">
    <location>
        <position position="48"/>
    </location>
    <ligand>
        <name>(2E)-4-hydroxy-3-methylbut-2-enyl diphosphate</name>
        <dbReference type="ChEBI" id="CHEBI:128753"/>
    </ligand>
</feature>
<name>A0A348FW63_9HYPH</name>
<feature type="compositionally biased region" description="Gly residues" evidence="6">
    <location>
        <begin position="324"/>
        <end position="334"/>
    </location>
</feature>
<dbReference type="PANTHER" id="PTHR30426:SF0">
    <property type="entry name" value="4-HYDROXY-3-METHYLBUT-2-ENYL DIPHOSPHATE REDUCTASE"/>
    <property type="match status" value="1"/>
</dbReference>
<dbReference type="RefSeq" id="WP_126396847.1">
    <property type="nucleotide sequence ID" value="NZ_AP018907.1"/>
</dbReference>
<proteinExistence type="inferred from homology"/>
<keyword evidence="5" id="KW-0414">Isoprene biosynthesis</keyword>
<comment type="pathway">
    <text evidence="5">Isoprenoid biosynthesis; dimethylallyl diphosphate biosynthesis; dimethylallyl diphosphate from (2E)-4-hydroxy-3-methylbutenyl diphosphate: step 1/1.</text>
</comment>
<sequence>MPANGTPLRVFLTKPCGVCAGVRRAAETVERALAVYGPPVYVRHEIIHDRHVVDGLRARGAVFVDDLGEVPDGALVVFGAHGVAEDIEHDCERRGHDVVDATCPLVLKLHKEARRFAERGYDVALIGRPGDDEVEGIASRIPGRVHVVSQVADVGRLEVADPARVACIMQTTLGGIDTQDIVAALKHRFPRLAAPDGDACSAVHDRQKAALKLARRVEAVFVVGTSTSTTTRRLMEIVAATGVPTRLVESAAALDATALDGLATLGLAAGPSTPDALIEAVMTRLKALRAVEIDVLDGPEEHVRFRLPSRLRHAGERPEAAGSGYPGPGGGAPLGRGTVLSQDR</sequence>
<comment type="cofactor">
    <cofactor evidence="5">
        <name>[4Fe-4S] cluster</name>
        <dbReference type="ChEBI" id="CHEBI:49883"/>
    </cofactor>
    <text evidence="5">Binds 1 [4Fe-4S] cluster per subunit.</text>
</comment>
<feature type="binding site" evidence="5">
    <location>
        <position position="48"/>
    </location>
    <ligand>
        <name>dimethylallyl diphosphate</name>
        <dbReference type="ChEBI" id="CHEBI:57623"/>
    </ligand>
</feature>
<accession>A0A348FW63</accession>
<dbReference type="AlphaFoldDB" id="A0A348FW63"/>
<keyword evidence="1 5" id="KW-0004">4Fe-4S</keyword>
<feature type="binding site" evidence="5">
    <location>
        <position position="228"/>
    </location>
    <ligand>
        <name>isopentenyl diphosphate</name>
        <dbReference type="ChEBI" id="CHEBI:128769"/>
    </ligand>
</feature>
<comment type="catalytic activity">
    <reaction evidence="5">
        <text>dimethylallyl diphosphate + 2 oxidized [2Fe-2S]-[ferredoxin] + H2O = (2E)-4-hydroxy-3-methylbut-2-enyl diphosphate + 2 reduced [2Fe-2S]-[ferredoxin] + 2 H(+)</text>
        <dbReference type="Rhea" id="RHEA:24825"/>
        <dbReference type="Rhea" id="RHEA-COMP:10000"/>
        <dbReference type="Rhea" id="RHEA-COMP:10001"/>
        <dbReference type="ChEBI" id="CHEBI:15377"/>
        <dbReference type="ChEBI" id="CHEBI:15378"/>
        <dbReference type="ChEBI" id="CHEBI:33737"/>
        <dbReference type="ChEBI" id="CHEBI:33738"/>
        <dbReference type="ChEBI" id="CHEBI:57623"/>
        <dbReference type="ChEBI" id="CHEBI:128753"/>
        <dbReference type="EC" id="1.17.7.4"/>
    </reaction>
</comment>
<evidence type="ECO:0000256" key="1">
    <source>
        <dbReference type="ARBA" id="ARBA00022485"/>
    </source>
</evidence>
<dbReference type="UniPathway" id="UPA00056">
    <property type="reaction ID" value="UER00097"/>
</dbReference>
<dbReference type="KEGG" id="blag:BLTE_02310"/>
<dbReference type="EMBL" id="AP018907">
    <property type="protein sequence ID" value="BBF91546.1"/>
    <property type="molecule type" value="Genomic_DNA"/>
</dbReference>
<feature type="binding site" evidence="5">
    <location>
        <position position="200"/>
    </location>
    <ligand>
        <name>[4Fe-4S] cluster</name>
        <dbReference type="ChEBI" id="CHEBI:49883"/>
    </ligand>
</feature>
<feature type="binding site" evidence="5">
    <location>
        <position position="228"/>
    </location>
    <ligand>
        <name>dimethylallyl diphosphate</name>
        <dbReference type="ChEBI" id="CHEBI:57623"/>
    </ligand>
</feature>
<dbReference type="GO" id="GO:0051745">
    <property type="term" value="F:4-hydroxy-3-methylbut-2-enyl diphosphate reductase activity"/>
    <property type="evidence" value="ECO:0007669"/>
    <property type="project" value="UniProtKB-UniRule"/>
</dbReference>
<feature type="binding site" evidence="5">
    <location>
        <position position="81"/>
    </location>
    <ligand>
        <name>isopentenyl diphosphate</name>
        <dbReference type="ChEBI" id="CHEBI:128769"/>
    </ligand>
</feature>
<evidence type="ECO:0000256" key="3">
    <source>
        <dbReference type="ARBA" id="ARBA00023004"/>
    </source>
</evidence>
<evidence type="ECO:0000313" key="8">
    <source>
        <dbReference type="Proteomes" id="UP000266934"/>
    </source>
</evidence>
<dbReference type="CDD" id="cd13944">
    <property type="entry name" value="lytB_ispH"/>
    <property type="match status" value="1"/>
</dbReference>
<dbReference type="Pfam" id="PF02401">
    <property type="entry name" value="LYTB"/>
    <property type="match status" value="1"/>
</dbReference>
<evidence type="ECO:0000256" key="5">
    <source>
        <dbReference type="HAMAP-Rule" id="MF_00191"/>
    </source>
</evidence>
<evidence type="ECO:0000256" key="6">
    <source>
        <dbReference type="SAM" id="MobiDB-lite"/>
    </source>
</evidence>
<feature type="binding site" evidence="5">
    <location>
        <position position="272"/>
    </location>
    <ligand>
        <name>isopentenyl diphosphate</name>
        <dbReference type="ChEBI" id="CHEBI:128769"/>
    </ligand>
</feature>
<feature type="region of interest" description="Disordered" evidence="6">
    <location>
        <begin position="310"/>
        <end position="344"/>
    </location>
</feature>
<feature type="binding site" evidence="5">
    <location>
        <position position="81"/>
    </location>
    <ligand>
        <name>(2E)-4-hydroxy-3-methylbut-2-enyl diphosphate</name>
        <dbReference type="ChEBI" id="CHEBI:128753"/>
    </ligand>
</feature>
<dbReference type="Gene3D" id="3.40.1010.20">
    <property type="entry name" value="4-hydroxy-3-methylbut-2-enyl diphosphate reductase, catalytic domain"/>
    <property type="match status" value="2"/>
</dbReference>
<gene>
    <name evidence="5 7" type="primary">ispH</name>
    <name evidence="7" type="ORF">BLTE_02310</name>
</gene>
<evidence type="ECO:0000256" key="2">
    <source>
        <dbReference type="ARBA" id="ARBA00022723"/>
    </source>
</evidence>
<feature type="binding site" evidence="5">
    <location>
        <position position="171"/>
    </location>
    <ligand>
        <name>(2E)-4-hydroxy-3-methylbut-2-enyl diphosphate</name>
        <dbReference type="ChEBI" id="CHEBI:128753"/>
    </ligand>
</feature>
<dbReference type="GO" id="GO:0050992">
    <property type="term" value="P:dimethylallyl diphosphate biosynthetic process"/>
    <property type="evidence" value="ECO:0007669"/>
    <property type="project" value="UniProtKB-UniRule"/>
</dbReference>
<keyword evidence="5" id="KW-0560">Oxidoreductase</keyword>
<organism evidence="7 8">
    <name type="scientific">Blastochloris tepida</name>
    <dbReference type="NCBI Taxonomy" id="2233851"/>
    <lineage>
        <taxon>Bacteria</taxon>
        <taxon>Pseudomonadati</taxon>
        <taxon>Pseudomonadota</taxon>
        <taxon>Alphaproteobacteria</taxon>
        <taxon>Hyphomicrobiales</taxon>
        <taxon>Blastochloridaceae</taxon>
        <taxon>Blastochloris</taxon>
    </lineage>
</organism>
<feature type="active site" description="Proton donor" evidence="5">
    <location>
        <position position="133"/>
    </location>
</feature>
<keyword evidence="3 5" id="KW-0408">Iron</keyword>
<comment type="similarity">
    <text evidence="5">Belongs to the IspH family.</text>
</comment>
<feature type="binding site" evidence="5">
    <location>
        <position position="272"/>
    </location>
    <ligand>
        <name>dimethylallyl diphosphate</name>
        <dbReference type="ChEBI" id="CHEBI:57623"/>
    </ligand>
</feature>
<dbReference type="GO" id="GO:0051539">
    <property type="term" value="F:4 iron, 4 sulfur cluster binding"/>
    <property type="evidence" value="ECO:0007669"/>
    <property type="project" value="UniProtKB-UniRule"/>
</dbReference>
<comment type="function">
    <text evidence="5">Catalyzes the conversion of 1-hydroxy-2-methyl-2-(E)-butenyl 4-diphosphate (HMBPP) into a mixture of isopentenyl diphosphate (IPP) and dimethylallyl diphosphate (DMAPP). Acts in the terminal step of the DOXP/MEP pathway for isoprenoid precursor biosynthesis.</text>
</comment>
<keyword evidence="4 5" id="KW-0411">Iron-sulfur</keyword>
<comment type="caution">
    <text evidence="5">Lacks conserved residue(s) required for the propagation of feature annotation.</text>
</comment>
<feature type="binding site" evidence="5">
    <location>
        <position position="81"/>
    </location>
    <ligand>
        <name>dimethylallyl diphosphate</name>
        <dbReference type="ChEBI" id="CHEBI:57623"/>
    </ligand>
</feature>
<dbReference type="NCBIfam" id="TIGR00216">
    <property type="entry name" value="ispH_lytB"/>
    <property type="match status" value="1"/>
</dbReference>
<dbReference type="Proteomes" id="UP000266934">
    <property type="component" value="Chromosome"/>
</dbReference>
<dbReference type="Gene3D" id="3.40.50.11270">
    <property type="match status" value="1"/>
</dbReference>
<dbReference type="UniPathway" id="UPA00059">
    <property type="reaction ID" value="UER00105"/>
</dbReference>
<dbReference type="OrthoDB" id="9804068at2"/>
<dbReference type="PANTHER" id="PTHR30426">
    <property type="entry name" value="4-HYDROXY-3-METHYLBUT-2-ENYL DIPHOSPHATE REDUCTASE"/>
    <property type="match status" value="1"/>
</dbReference>
<dbReference type="GO" id="GO:0016114">
    <property type="term" value="P:terpenoid biosynthetic process"/>
    <property type="evidence" value="ECO:0007669"/>
    <property type="project" value="UniProtKB-UniRule"/>
</dbReference>
<feature type="binding site" evidence="5">
    <location>
        <position position="103"/>
    </location>
    <ligand>
        <name>[4Fe-4S] cluster</name>
        <dbReference type="ChEBI" id="CHEBI:49883"/>
    </ligand>
</feature>
<evidence type="ECO:0000256" key="4">
    <source>
        <dbReference type="ARBA" id="ARBA00023014"/>
    </source>
</evidence>